<protein>
    <recommendedName>
        <fullName evidence="5">Endolytic transglycosylase MltG</fullName>
    </recommendedName>
</protein>
<evidence type="ECO:0000313" key="3">
    <source>
        <dbReference type="EMBL" id="MBM7569662.1"/>
    </source>
</evidence>
<feature type="region of interest" description="Disordered" evidence="1">
    <location>
        <begin position="49"/>
        <end position="106"/>
    </location>
</feature>
<keyword evidence="4" id="KW-1185">Reference proteome</keyword>
<evidence type="ECO:0000256" key="1">
    <source>
        <dbReference type="SAM" id="MobiDB-lite"/>
    </source>
</evidence>
<dbReference type="Gene3D" id="3.30.1490.480">
    <property type="entry name" value="Endolytic murein transglycosylase"/>
    <property type="match status" value="1"/>
</dbReference>
<dbReference type="Proteomes" id="UP001296943">
    <property type="component" value="Unassembled WGS sequence"/>
</dbReference>
<gene>
    <name evidence="3" type="ORF">JOC48_000131</name>
</gene>
<proteinExistence type="predicted"/>
<reference evidence="3 4" key="1">
    <citation type="submission" date="2021-01" db="EMBL/GenBank/DDBJ databases">
        <title>Genomic Encyclopedia of Type Strains, Phase IV (KMG-IV): sequencing the most valuable type-strain genomes for metagenomic binning, comparative biology and taxonomic classification.</title>
        <authorList>
            <person name="Goeker M."/>
        </authorList>
    </citation>
    <scope>NUCLEOTIDE SEQUENCE [LARGE SCALE GENOMIC DNA]</scope>
    <source>
        <strain evidence="3 4">DSM 23711</strain>
    </source>
</reference>
<dbReference type="EMBL" id="JAFBDR010000001">
    <property type="protein sequence ID" value="MBM7569662.1"/>
    <property type="molecule type" value="Genomic_DNA"/>
</dbReference>
<feature type="compositionally biased region" description="Acidic residues" evidence="1">
    <location>
        <begin position="93"/>
        <end position="102"/>
    </location>
</feature>
<feature type="compositionally biased region" description="Basic and acidic residues" evidence="1">
    <location>
        <begin position="80"/>
        <end position="92"/>
    </location>
</feature>
<sequence length="175" mass="19888">MKQSVQAFALGILCATALLSIVYYLDKNNTNHSVTLTNQQMIKHLEESGYNVEDSPPNTTNSTEEETQKLESSVDSMETNELKTEKEEVEPHENEDDLEEEADKEKVTHHTLVINTGMSSMTIADELFNIGLIQDTEEFNQFLEENDYSTKIQIGEYQLSTDMTEKQIADTITKQ</sequence>
<accession>A0ABS2MUU7</accession>
<organism evidence="3 4">
    <name type="scientific">Aquibacillus albus</name>
    <dbReference type="NCBI Taxonomy" id="1168171"/>
    <lineage>
        <taxon>Bacteria</taxon>
        <taxon>Bacillati</taxon>
        <taxon>Bacillota</taxon>
        <taxon>Bacilli</taxon>
        <taxon>Bacillales</taxon>
        <taxon>Bacillaceae</taxon>
        <taxon>Aquibacillus</taxon>
    </lineage>
</organism>
<comment type="caution">
    <text evidence="3">The sequence shown here is derived from an EMBL/GenBank/DDBJ whole genome shotgun (WGS) entry which is preliminary data.</text>
</comment>
<keyword evidence="2" id="KW-0812">Transmembrane</keyword>
<keyword evidence="2" id="KW-1133">Transmembrane helix</keyword>
<evidence type="ECO:0000256" key="2">
    <source>
        <dbReference type="SAM" id="Phobius"/>
    </source>
</evidence>
<evidence type="ECO:0000313" key="4">
    <source>
        <dbReference type="Proteomes" id="UP001296943"/>
    </source>
</evidence>
<evidence type="ECO:0008006" key="5">
    <source>
        <dbReference type="Google" id="ProtNLM"/>
    </source>
</evidence>
<dbReference type="RefSeq" id="WP_204497114.1">
    <property type="nucleotide sequence ID" value="NZ_JAFBDR010000001.1"/>
</dbReference>
<keyword evidence="2" id="KW-0472">Membrane</keyword>
<feature type="transmembrane region" description="Helical" evidence="2">
    <location>
        <begin position="7"/>
        <end position="25"/>
    </location>
</feature>
<name>A0ABS2MUU7_9BACI</name>